<name>K1QN49_MAGGI</name>
<comment type="subcellular location">
    <subcellularLocation>
        <location evidence="1">Secreted</location>
    </subcellularLocation>
</comment>
<dbReference type="SMART" id="SM00110">
    <property type="entry name" value="C1Q"/>
    <property type="match status" value="1"/>
</dbReference>
<dbReference type="PROSITE" id="PS50871">
    <property type="entry name" value="C1Q"/>
    <property type="match status" value="1"/>
</dbReference>
<evidence type="ECO:0000256" key="2">
    <source>
        <dbReference type="ARBA" id="ARBA00022525"/>
    </source>
</evidence>
<sequence>MAVPFESEKSKRGVVGINVLMLLLSLVTDVSGSVPDTPQQVVTKYNNYKTICTGLGYIATQCNNEQRGSIAFQSSLKGNLENMKTYETVIFNQVSLNEGNAYNTTSGKFTAPVDGVYFFSWTTLSDAGKYFITEIVLNNIPIAYNRTDGRGRPNNSGFVMSSSNANIKMKKGDNVWIRTHYNYGQFARGGDRGEWCNFSGFKL</sequence>
<dbReference type="Gene3D" id="2.60.120.40">
    <property type="match status" value="1"/>
</dbReference>
<dbReference type="AlphaFoldDB" id="K1QN49"/>
<dbReference type="PANTHER" id="PTHR22923:SF116">
    <property type="entry name" value="C1Q DOMAIN-CONTAINING PROTEIN"/>
    <property type="match status" value="1"/>
</dbReference>
<dbReference type="InterPro" id="IPR008983">
    <property type="entry name" value="Tumour_necrosis_fac-like_dom"/>
</dbReference>
<dbReference type="InterPro" id="IPR001073">
    <property type="entry name" value="C1q_dom"/>
</dbReference>
<dbReference type="GO" id="GO:0005576">
    <property type="term" value="C:extracellular region"/>
    <property type="evidence" value="ECO:0007669"/>
    <property type="project" value="UniProtKB-SubCell"/>
</dbReference>
<evidence type="ECO:0000256" key="3">
    <source>
        <dbReference type="ARBA" id="ARBA00022729"/>
    </source>
</evidence>
<accession>K1QN49</accession>
<keyword evidence="2" id="KW-0964">Secreted</keyword>
<dbReference type="PRINTS" id="PR00007">
    <property type="entry name" value="COMPLEMNTC1Q"/>
</dbReference>
<protein>
    <submittedName>
        <fullName evidence="4">Complement C1q tumor necrosis factor-related protein 3</fullName>
    </submittedName>
</protein>
<evidence type="ECO:0000313" key="4">
    <source>
        <dbReference type="EMBL" id="EKC38267.1"/>
    </source>
</evidence>
<evidence type="ECO:0000256" key="1">
    <source>
        <dbReference type="ARBA" id="ARBA00004613"/>
    </source>
</evidence>
<reference evidence="4" key="1">
    <citation type="journal article" date="2012" name="Nature">
        <title>The oyster genome reveals stress adaptation and complexity of shell formation.</title>
        <authorList>
            <person name="Zhang G."/>
            <person name="Fang X."/>
            <person name="Guo X."/>
            <person name="Li L."/>
            <person name="Luo R."/>
            <person name="Xu F."/>
            <person name="Yang P."/>
            <person name="Zhang L."/>
            <person name="Wang X."/>
            <person name="Qi H."/>
            <person name="Xiong Z."/>
            <person name="Que H."/>
            <person name="Xie Y."/>
            <person name="Holland P.W."/>
            <person name="Paps J."/>
            <person name="Zhu Y."/>
            <person name="Wu F."/>
            <person name="Chen Y."/>
            <person name="Wang J."/>
            <person name="Peng C."/>
            <person name="Meng J."/>
            <person name="Yang L."/>
            <person name="Liu J."/>
            <person name="Wen B."/>
            <person name="Zhang N."/>
            <person name="Huang Z."/>
            <person name="Zhu Q."/>
            <person name="Feng Y."/>
            <person name="Mount A."/>
            <person name="Hedgecock D."/>
            <person name="Xu Z."/>
            <person name="Liu Y."/>
            <person name="Domazet-Loso T."/>
            <person name="Du Y."/>
            <person name="Sun X."/>
            <person name="Zhang S."/>
            <person name="Liu B."/>
            <person name="Cheng P."/>
            <person name="Jiang X."/>
            <person name="Li J."/>
            <person name="Fan D."/>
            <person name="Wang W."/>
            <person name="Fu W."/>
            <person name="Wang T."/>
            <person name="Wang B."/>
            <person name="Zhang J."/>
            <person name="Peng Z."/>
            <person name="Li Y."/>
            <person name="Li N."/>
            <person name="Wang J."/>
            <person name="Chen M."/>
            <person name="He Y."/>
            <person name="Tan F."/>
            <person name="Song X."/>
            <person name="Zheng Q."/>
            <person name="Huang R."/>
            <person name="Yang H."/>
            <person name="Du X."/>
            <person name="Chen L."/>
            <person name="Yang M."/>
            <person name="Gaffney P.M."/>
            <person name="Wang S."/>
            <person name="Luo L."/>
            <person name="She Z."/>
            <person name="Ming Y."/>
            <person name="Huang W."/>
            <person name="Zhang S."/>
            <person name="Huang B."/>
            <person name="Zhang Y."/>
            <person name="Qu T."/>
            <person name="Ni P."/>
            <person name="Miao G."/>
            <person name="Wang J."/>
            <person name="Wang Q."/>
            <person name="Steinberg C.E."/>
            <person name="Wang H."/>
            <person name="Li N."/>
            <person name="Qian L."/>
            <person name="Zhang G."/>
            <person name="Li Y."/>
            <person name="Yang H."/>
            <person name="Liu X."/>
            <person name="Wang J."/>
            <person name="Yin Y."/>
            <person name="Wang J."/>
        </authorList>
    </citation>
    <scope>NUCLEOTIDE SEQUENCE [LARGE SCALE GENOMIC DNA]</scope>
    <source>
        <strain evidence="4">05x7-T-G4-1.051#20</strain>
    </source>
</reference>
<gene>
    <name evidence="4" type="ORF">CGI_10022591</name>
</gene>
<dbReference type="EMBL" id="JH816193">
    <property type="protein sequence ID" value="EKC38267.1"/>
    <property type="molecule type" value="Genomic_DNA"/>
</dbReference>
<dbReference type="SUPFAM" id="SSF49842">
    <property type="entry name" value="TNF-like"/>
    <property type="match status" value="1"/>
</dbReference>
<proteinExistence type="predicted"/>
<dbReference type="InParanoid" id="K1QN49"/>
<keyword evidence="3" id="KW-0732">Signal</keyword>
<organism evidence="4">
    <name type="scientific">Magallana gigas</name>
    <name type="common">Pacific oyster</name>
    <name type="synonym">Crassostrea gigas</name>
    <dbReference type="NCBI Taxonomy" id="29159"/>
    <lineage>
        <taxon>Eukaryota</taxon>
        <taxon>Metazoa</taxon>
        <taxon>Spiralia</taxon>
        <taxon>Lophotrochozoa</taxon>
        <taxon>Mollusca</taxon>
        <taxon>Bivalvia</taxon>
        <taxon>Autobranchia</taxon>
        <taxon>Pteriomorphia</taxon>
        <taxon>Ostreida</taxon>
        <taxon>Ostreoidea</taxon>
        <taxon>Ostreidae</taxon>
        <taxon>Magallana</taxon>
    </lineage>
</organism>
<dbReference type="Pfam" id="PF00386">
    <property type="entry name" value="C1q"/>
    <property type="match status" value="1"/>
</dbReference>
<dbReference type="PANTHER" id="PTHR22923">
    <property type="entry name" value="CEREBELLIN-RELATED"/>
    <property type="match status" value="1"/>
</dbReference>
<dbReference type="InterPro" id="IPR050822">
    <property type="entry name" value="Cerebellin_Synaptic_Org"/>
</dbReference>
<dbReference type="HOGENOM" id="CLU_001074_8_3_1"/>